<protein>
    <submittedName>
        <fullName evidence="3">Uncharacterized protein</fullName>
    </submittedName>
</protein>
<keyword evidence="2" id="KW-0472">Membrane</keyword>
<evidence type="ECO:0000313" key="4">
    <source>
        <dbReference type="Proteomes" id="UP000557566"/>
    </source>
</evidence>
<feature type="compositionally biased region" description="Pro residues" evidence="1">
    <location>
        <begin position="172"/>
        <end position="183"/>
    </location>
</feature>
<feature type="region of interest" description="Disordered" evidence="1">
    <location>
        <begin position="168"/>
        <end position="205"/>
    </location>
</feature>
<dbReference type="AlphaFoldDB" id="A0A8H4PRH2"/>
<reference evidence="3 4" key="1">
    <citation type="journal article" date="2020" name="Genome Biol. Evol.">
        <title>A new high-quality draft genome assembly of the Chinese cordyceps Ophiocordyceps sinensis.</title>
        <authorList>
            <person name="Shu R."/>
            <person name="Zhang J."/>
            <person name="Meng Q."/>
            <person name="Zhang H."/>
            <person name="Zhou G."/>
            <person name="Li M."/>
            <person name="Wu P."/>
            <person name="Zhao Y."/>
            <person name="Chen C."/>
            <person name="Qin Q."/>
        </authorList>
    </citation>
    <scope>NUCLEOTIDE SEQUENCE [LARGE SCALE GENOMIC DNA]</scope>
    <source>
        <strain evidence="3 4">IOZ07</strain>
    </source>
</reference>
<keyword evidence="2" id="KW-1133">Transmembrane helix</keyword>
<proteinExistence type="predicted"/>
<dbReference type="Proteomes" id="UP000557566">
    <property type="component" value="Unassembled WGS sequence"/>
</dbReference>
<feature type="transmembrane region" description="Helical" evidence="2">
    <location>
        <begin position="108"/>
        <end position="128"/>
    </location>
</feature>
<comment type="caution">
    <text evidence="3">The sequence shown here is derived from an EMBL/GenBank/DDBJ whole genome shotgun (WGS) entry which is preliminary data.</text>
</comment>
<evidence type="ECO:0000256" key="1">
    <source>
        <dbReference type="SAM" id="MobiDB-lite"/>
    </source>
</evidence>
<keyword evidence="4" id="KW-1185">Reference proteome</keyword>
<evidence type="ECO:0000313" key="3">
    <source>
        <dbReference type="EMBL" id="KAF4509170.1"/>
    </source>
</evidence>
<gene>
    <name evidence="3" type="ORF">G6O67_005460</name>
</gene>
<accession>A0A8H4PRH2</accession>
<dbReference type="EMBL" id="JAAVMX010000005">
    <property type="protein sequence ID" value="KAF4509170.1"/>
    <property type="molecule type" value="Genomic_DNA"/>
</dbReference>
<organism evidence="3 4">
    <name type="scientific">Ophiocordyceps sinensis</name>
    <dbReference type="NCBI Taxonomy" id="72228"/>
    <lineage>
        <taxon>Eukaryota</taxon>
        <taxon>Fungi</taxon>
        <taxon>Dikarya</taxon>
        <taxon>Ascomycota</taxon>
        <taxon>Pezizomycotina</taxon>
        <taxon>Sordariomycetes</taxon>
        <taxon>Hypocreomycetidae</taxon>
        <taxon>Hypocreales</taxon>
        <taxon>Ophiocordycipitaceae</taxon>
        <taxon>Ophiocordyceps</taxon>
    </lineage>
</organism>
<name>A0A8H4PRH2_9HYPO</name>
<evidence type="ECO:0000256" key="2">
    <source>
        <dbReference type="SAM" id="Phobius"/>
    </source>
</evidence>
<sequence length="205" mass="21677">MPPWNPALRFGQDAHTWQVHLPVATRPAMPPCLSISRVDQPRVPVLPSQRRAPRPNQSFVMLRSDTQEHPRGAASKPPLPRAHMTLAIYLGRGNRCGREPYFFIPKKFLFFFSLCALSSVFFLLALSLPRCGGSGAPPLAGLGGGFRFMLPMACVGGGSGASIGPGLGPGFGPGPIPGPGRPGRPPEEMRCPGVGPGPAPIRGMG</sequence>
<keyword evidence="2" id="KW-0812">Transmembrane</keyword>